<dbReference type="InterPro" id="IPR045060">
    <property type="entry name" value="Phe-tRNA-ligase_IIc_bsu"/>
</dbReference>
<dbReference type="InterPro" id="IPR020825">
    <property type="entry name" value="Phe-tRNA_synthase-like_B3/B4"/>
</dbReference>
<evidence type="ECO:0000256" key="8">
    <source>
        <dbReference type="ARBA" id="ARBA00022917"/>
    </source>
</evidence>
<dbReference type="InterPro" id="IPR009061">
    <property type="entry name" value="DNA-bd_dom_put_sf"/>
</dbReference>
<comment type="similarity">
    <text evidence="1 11">Belongs to the phenylalanyl-tRNA synthetase beta subunit family. Type 1 subfamily.</text>
</comment>
<name>A0A1F7Z3Q1_9BACT</name>
<evidence type="ECO:0000256" key="11">
    <source>
        <dbReference type="HAMAP-Rule" id="MF_00283"/>
    </source>
</evidence>
<comment type="caution">
    <text evidence="14">The sequence shown here is derived from an EMBL/GenBank/DDBJ whole genome shotgun (WGS) entry which is preliminary data.</text>
</comment>
<evidence type="ECO:0000313" key="15">
    <source>
        <dbReference type="Proteomes" id="UP000177169"/>
    </source>
</evidence>
<dbReference type="CDD" id="cd00769">
    <property type="entry name" value="PheRS_beta_core"/>
    <property type="match status" value="1"/>
</dbReference>
<evidence type="ECO:0000259" key="13">
    <source>
        <dbReference type="PROSITE" id="PS51483"/>
    </source>
</evidence>
<dbReference type="GO" id="GO:0004826">
    <property type="term" value="F:phenylalanine-tRNA ligase activity"/>
    <property type="evidence" value="ECO:0007669"/>
    <property type="project" value="UniProtKB-UniRule"/>
</dbReference>
<keyword evidence="6 11" id="KW-0067">ATP-binding</keyword>
<dbReference type="SUPFAM" id="SSF55681">
    <property type="entry name" value="Class II aaRS and biotin synthetases"/>
    <property type="match status" value="1"/>
</dbReference>
<evidence type="ECO:0000256" key="2">
    <source>
        <dbReference type="ARBA" id="ARBA00011209"/>
    </source>
</evidence>
<evidence type="ECO:0000256" key="9">
    <source>
        <dbReference type="ARBA" id="ARBA00023146"/>
    </source>
</evidence>
<dbReference type="InterPro" id="IPR036690">
    <property type="entry name" value="Fdx_antiC-bd_sf"/>
</dbReference>
<protein>
    <recommendedName>
        <fullName evidence="11">Phenylalanine--tRNA ligase beta subunit</fullName>
        <ecNumber evidence="11">6.1.1.20</ecNumber>
    </recommendedName>
    <alternativeName>
        <fullName evidence="11">Phenylalanyl-tRNA synthetase beta subunit</fullName>
        <shortName evidence="11">PheRS</shortName>
    </alternativeName>
</protein>
<dbReference type="Proteomes" id="UP000177169">
    <property type="component" value="Unassembled WGS sequence"/>
</dbReference>
<gene>
    <name evidence="11" type="primary">pheT</name>
    <name evidence="14" type="ORF">A3D01_00795</name>
</gene>
<evidence type="ECO:0000256" key="1">
    <source>
        <dbReference type="ARBA" id="ARBA00008653"/>
    </source>
</evidence>
<dbReference type="EC" id="6.1.1.20" evidence="11"/>
<dbReference type="SUPFAM" id="SSF46955">
    <property type="entry name" value="Putative DNA-binding domain"/>
    <property type="match status" value="2"/>
</dbReference>
<dbReference type="InterPro" id="IPR041616">
    <property type="entry name" value="PheRS_beta_core"/>
</dbReference>
<dbReference type="SMART" id="SM00873">
    <property type="entry name" value="B3_4"/>
    <property type="match status" value="1"/>
</dbReference>
<dbReference type="AlphaFoldDB" id="A0A1F7Z3Q1"/>
<dbReference type="Gene3D" id="3.30.930.10">
    <property type="entry name" value="Bira Bifunctional Protein, Domain 2"/>
    <property type="match status" value="1"/>
</dbReference>
<keyword evidence="7 11" id="KW-0460">Magnesium</keyword>
<dbReference type="Gene3D" id="3.50.40.10">
    <property type="entry name" value="Phenylalanyl-trna Synthetase, Chain B, domain 3"/>
    <property type="match status" value="1"/>
</dbReference>
<dbReference type="GO" id="GO:0009328">
    <property type="term" value="C:phenylalanine-tRNA ligase complex"/>
    <property type="evidence" value="ECO:0007669"/>
    <property type="project" value="TreeGrafter"/>
</dbReference>
<dbReference type="SMART" id="SM00874">
    <property type="entry name" value="B5"/>
    <property type="match status" value="1"/>
</dbReference>
<dbReference type="PROSITE" id="PS51483">
    <property type="entry name" value="B5"/>
    <property type="match status" value="1"/>
</dbReference>
<organism evidence="14 15">
    <name type="scientific">Candidatus Woesebacteria bacterium RIFCSPHIGHO2_02_FULL_39_13</name>
    <dbReference type="NCBI Taxonomy" id="1802505"/>
    <lineage>
        <taxon>Bacteria</taxon>
        <taxon>Candidatus Woeseibacteriota</taxon>
    </lineage>
</organism>
<dbReference type="InterPro" id="IPR004532">
    <property type="entry name" value="Phe-tRNA-ligase_IIc_bsu_bact"/>
</dbReference>
<dbReference type="NCBIfam" id="TIGR00472">
    <property type="entry name" value="pheT_bact"/>
    <property type="match status" value="1"/>
</dbReference>
<evidence type="ECO:0000256" key="10">
    <source>
        <dbReference type="ARBA" id="ARBA00049255"/>
    </source>
</evidence>
<dbReference type="InterPro" id="IPR005121">
    <property type="entry name" value="Fdx_antiC-bd"/>
</dbReference>
<keyword evidence="3 11" id="KW-0436">Ligase</keyword>
<dbReference type="Pfam" id="PF03483">
    <property type="entry name" value="B3_4"/>
    <property type="match status" value="1"/>
</dbReference>
<keyword evidence="9 11" id="KW-0030">Aminoacyl-tRNA synthetase</keyword>
<keyword evidence="11" id="KW-0963">Cytoplasm</keyword>
<dbReference type="Pfam" id="PF03484">
    <property type="entry name" value="B5"/>
    <property type="match status" value="1"/>
</dbReference>
<accession>A0A1F7Z3Q1</accession>
<feature type="domain" description="B5" evidence="13">
    <location>
        <begin position="265"/>
        <end position="340"/>
    </location>
</feature>
<dbReference type="InterPro" id="IPR005147">
    <property type="entry name" value="tRNA_synthase_B5-dom"/>
</dbReference>
<evidence type="ECO:0000256" key="4">
    <source>
        <dbReference type="ARBA" id="ARBA00022723"/>
    </source>
</evidence>
<sequence>MWKMTEIGLTTETYTKLGDDVILDIEVTPNRADWLSIVGIARELSALQNTPMKFPVVSEIASPKANLPFKINNDFKLCPRYSAISIKGVVQAPSPKWMQDYLTKISLRPINNLVDVTNYVMFEFGNPIHVFDYDKLKNAEMTIMTTKGGEKFTSVDEISYRLPKDAIIFKSGSEVVDLCGIKGGANSGVSKSTKNILILVAIYDGKLIRRTSQKLDLLSDASRIFERREDTGGTLLTLQRTVNLMTELAGGNIASEIADVKKEKLKLSKLTLSLSNLEKVLGIKIEDKEVLATLDRLNLSPILKNNLIECTIPTYRADLKIEEDLIEEVARLFGYNKFPKTLPYGATPKDKIAYFFDPKPKLRLKELMFGAGFIEIQTLSLTSEEFINKSQLNLDLHIKIANPVSKEYEYLRTSLIPSLLSAVKLNSDIKKLKLYELNKVYFGPIDQSQEVYKLSGLEVNTSFRKFKASLDLIFDRLKVKDYDIKITTVTKSLWHPTKSGVIEKGDEFIGTFGEIHPKVLQNFKIKEKVWGFELDEKTLEKLTKKIIYKAPNQHPPQIEDITLIIPDWVKASGVIATIKKSDTHVSEIELTDIYQKSHTFRIWYQDPKKTMSDNDVKIIHNKILSNLNKKFEVNEKI</sequence>
<keyword evidence="8 11" id="KW-0648">Protein biosynthesis</keyword>
<dbReference type="GO" id="GO:0000287">
    <property type="term" value="F:magnesium ion binding"/>
    <property type="evidence" value="ECO:0007669"/>
    <property type="project" value="UniProtKB-UniRule"/>
</dbReference>
<comment type="catalytic activity">
    <reaction evidence="10 11">
        <text>tRNA(Phe) + L-phenylalanine + ATP = L-phenylalanyl-tRNA(Phe) + AMP + diphosphate + H(+)</text>
        <dbReference type="Rhea" id="RHEA:19413"/>
        <dbReference type="Rhea" id="RHEA-COMP:9668"/>
        <dbReference type="Rhea" id="RHEA-COMP:9699"/>
        <dbReference type="ChEBI" id="CHEBI:15378"/>
        <dbReference type="ChEBI" id="CHEBI:30616"/>
        <dbReference type="ChEBI" id="CHEBI:33019"/>
        <dbReference type="ChEBI" id="CHEBI:58095"/>
        <dbReference type="ChEBI" id="CHEBI:78442"/>
        <dbReference type="ChEBI" id="CHEBI:78531"/>
        <dbReference type="ChEBI" id="CHEBI:456215"/>
        <dbReference type="EC" id="6.1.1.20"/>
    </reaction>
</comment>
<dbReference type="SMART" id="SM00896">
    <property type="entry name" value="FDX-ACB"/>
    <property type="match status" value="1"/>
</dbReference>
<dbReference type="Pfam" id="PF03147">
    <property type="entry name" value="FDX-ACB"/>
    <property type="match status" value="1"/>
</dbReference>
<proteinExistence type="inferred from homology"/>
<comment type="subcellular location">
    <subcellularLocation>
        <location evidence="11">Cytoplasm</location>
    </subcellularLocation>
</comment>
<comment type="subunit">
    <text evidence="2 11">Tetramer of two alpha and two beta subunits.</text>
</comment>
<evidence type="ECO:0000256" key="7">
    <source>
        <dbReference type="ARBA" id="ARBA00022842"/>
    </source>
</evidence>
<keyword evidence="5 11" id="KW-0547">Nucleotide-binding</keyword>
<comment type="cofactor">
    <cofactor evidence="11">
        <name>Mg(2+)</name>
        <dbReference type="ChEBI" id="CHEBI:18420"/>
    </cofactor>
    <text evidence="11">Binds 2 magnesium ions per tetramer.</text>
</comment>
<reference evidence="14 15" key="1">
    <citation type="journal article" date="2016" name="Nat. Commun.">
        <title>Thousands of microbial genomes shed light on interconnected biogeochemical processes in an aquifer system.</title>
        <authorList>
            <person name="Anantharaman K."/>
            <person name="Brown C.T."/>
            <person name="Hug L.A."/>
            <person name="Sharon I."/>
            <person name="Castelle C.J."/>
            <person name="Probst A.J."/>
            <person name="Thomas B.C."/>
            <person name="Singh A."/>
            <person name="Wilkins M.J."/>
            <person name="Karaoz U."/>
            <person name="Brodie E.L."/>
            <person name="Williams K.H."/>
            <person name="Hubbard S.S."/>
            <person name="Banfield J.F."/>
        </authorList>
    </citation>
    <scope>NUCLEOTIDE SEQUENCE [LARGE SCALE GENOMIC DNA]</scope>
</reference>
<dbReference type="GO" id="GO:0006432">
    <property type="term" value="P:phenylalanyl-tRNA aminoacylation"/>
    <property type="evidence" value="ECO:0007669"/>
    <property type="project" value="UniProtKB-UniRule"/>
</dbReference>
<dbReference type="SUPFAM" id="SSF56037">
    <property type="entry name" value="PheT/TilS domain"/>
    <property type="match status" value="1"/>
</dbReference>
<feature type="binding site" evidence="11">
    <location>
        <position position="318"/>
    </location>
    <ligand>
        <name>Mg(2+)</name>
        <dbReference type="ChEBI" id="CHEBI:18420"/>
        <note>shared with alpha subunit</note>
    </ligand>
</feature>
<feature type="binding site" evidence="11">
    <location>
        <position position="328"/>
    </location>
    <ligand>
        <name>Mg(2+)</name>
        <dbReference type="ChEBI" id="CHEBI:18420"/>
        <note>shared with alpha subunit</note>
    </ligand>
</feature>
<feature type="binding site" evidence="11">
    <location>
        <position position="324"/>
    </location>
    <ligand>
        <name>Mg(2+)</name>
        <dbReference type="ChEBI" id="CHEBI:18420"/>
        <note>shared with alpha subunit</note>
    </ligand>
</feature>
<feature type="binding site" evidence="11">
    <location>
        <position position="327"/>
    </location>
    <ligand>
        <name>Mg(2+)</name>
        <dbReference type="ChEBI" id="CHEBI:18420"/>
        <note>shared with alpha subunit</note>
    </ligand>
</feature>
<dbReference type="InterPro" id="IPR005146">
    <property type="entry name" value="B3/B4_tRNA-bd"/>
</dbReference>
<evidence type="ECO:0000256" key="5">
    <source>
        <dbReference type="ARBA" id="ARBA00022741"/>
    </source>
</evidence>
<dbReference type="GO" id="GO:0005524">
    <property type="term" value="F:ATP binding"/>
    <property type="evidence" value="ECO:0007669"/>
    <property type="project" value="UniProtKB-UniRule"/>
</dbReference>
<dbReference type="PROSITE" id="PS51447">
    <property type="entry name" value="FDX_ACB"/>
    <property type="match status" value="1"/>
</dbReference>
<evidence type="ECO:0000259" key="12">
    <source>
        <dbReference type="PROSITE" id="PS51447"/>
    </source>
</evidence>
<evidence type="ECO:0000313" key="14">
    <source>
        <dbReference type="EMBL" id="OGM34293.1"/>
    </source>
</evidence>
<dbReference type="InterPro" id="IPR045864">
    <property type="entry name" value="aa-tRNA-synth_II/BPL/LPL"/>
</dbReference>
<evidence type="ECO:0000256" key="3">
    <source>
        <dbReference type="ARBA" id="ARBA00022598"/>
    </source>
</evidence>
<dbReference type="Gene3D" id="3.30.70.380">
    <property type="entry name" value="Ferrodoxin-fold anticodon-binding domain"/>
    <property type="match status" value="1"/>
</dbReference>
<dbReference type="PANTHER" id="PTHR10947">
    <property type="entry name" value="PHENYLALANYL-TRNA SYNTHETASE BETA CHAIN AND LEUCINE-RICH REPEAT-CONTAINING PROTEIN 47"/>
    <property type="match status" value="1"/>
</dbReference>
<dbReference type="Gene3D" id="3.30.56.10">
    <property type="match status" value="2"/>
</dbReference>
<dbReference type="HAMAP" id="MF_00283">
    <property type="entry name" value="Phe_tRNA_synth_beta1"/>
    <property type="match status" value="1"/>
</dbReference>
<dbReference type="PANTHER" id="PTHR10947:SF0">
    <property type="entry name" value="PHENYLALANINE--TRNA LIGASE BETA SUBUNIT"/>
    <property type="match status" value="1"/>
</dbReference>
<dbReference type="STRING" id="1802505.A3D01_00795"/>
<dbReference type="Pfam" id="PF17759">
    <property type="entry name" value="tRNA_synthFbeta"/>
    <property type="match status" value="1"/>
</dbReference>
<evidence type="ECO:0000256" key="6">
    <source>
        <dbReference type="ARBA" id="ARBA00022840"/>
    </source>
</evidence>
<keyword evidence="4 11" id="KW-0479">Metal-binding</keyword>
<feature type="domain" description="FDX-ACB" evidence="12">
    <location>
        <begin position="552"/>
        <end position="637"/>
    </location>
</feature>
<dbReference type="SUPFAM" id="SSF54991">
    <property type="entry name" value="Anticodon-binding domain of PheRS"/>
    <property type="match status" value="1"/>
</dbReference>
<dbReference type="GO" id="GO:0003723">
    <property type="term" value="F:RNA binding"/>
    <property type="evidence" value="ECO:0007669"/>
    <property type="project" value="InterPro"/>
</dbReference>
<dbReference type="EMBL" id="MGGR01000007">
    <property type="protein sequence ID" value="OGM34293.1"/>
    <property type="molecule type" value="Genomic_DNA"/>
</dbReference>